<dbReference type="AlphaFoldDB" id="A0AAV4A2Z0"/>
<accession>A0AAV4A2Z0</accession>
<dbReference type="Proteomes" id="UP000735302">
    <property type="component" value="Unassembled WGS sequence"/>
</dbReference>
<sequence>MEKMQVMVISLVGGVQSKDHGGDASNDDHECEVLGLSSEASAVESASAWRECKKKPGHNSFIAASEFCVSDLPEQCRYPAVFKYVKCISDRTLRLRVGYTSTERPKGYSFHKDRGTDVLHTGSGLFCDVKYCESFCPCSECTKSKSPHQKWYLVIVKTACHTVYNSEEAKATKFDFFYDDLSCITDGRMKTLVGNRVVKRDIAADVCIIHCATHDSMLAKRLEYLQRETLERVASLMITKPLAKPNEVCIVMSHPHGQSKYLAVGRTMKCRKTRKGPKVKIPYTMTNCPGSSGGPIIMLNSKTCDKALLCNHEFEDLRRTPEAVEKDCFWNECTKNAQHDNFISAHEFCLNDLPEYCRYPEMLQYVQNISSRTIRLRVGCTSSERPKNNNFYNCRGTDVLRLGSGWIHDLKSFEGPCQCSECFDSNSPHHKWHLVVVKTACQMVYNLEEAKATKVDLFYDEESCRIDGRMKTLTGNGVVKRDVAADVFVFNCITHDDSLAKDLRNLLLATVGIDSTSITKQQAKLADICITVSHPHGQSKQIKVGESLKWMKTKRRCKIQVAYTAATCPGSSGGPVVMLDPRSTYMTSWSAVHSSGDSKKGLNKSSSAKPIRKVLRI</sequence>
<dbReference type="EMBL" id="BLXT01003251">
    <property type="protein sequence ID" value="GFO01260.1"/>
    <property type="molecule type" value="Genomic_DNA"/>
</dbReference>
<comment type="caution">
    <text evidence="1">The sequence shown here is derived from an EMBL/GenBank/DDBJ whole genome shotgun (WGS) entry which is preliminary data.</text>
</comment>
<keyword evidence="2" id="KW-1185">Reference proteome</keyword>
<protein>
    <submittedName>
        <fullName evidence="1">Uncharacterized protein</fullName>
    </submittedName>
</protein>
<evidence type="ECO:0000313" key="1">
    <source>
        <dbReference type="EMBL" id="GFO01260.1"/>
    </source>
</evidence>
<gene>
    <name evidence="1" type="ORF">PoB_002776500</name>
</gene>
<name>A0AAV4A2Z0_9GAST</name>
<reference evidence="1 2" key="1">
    <citation type="journal article" date="2021" name="Elife">
        <title>Chloroplast acquisition without the gene transfer in kleptoplastic sea slugs, Plakobranchus ocellatus.</title>
        <authorList>
            <person name="Maeda T."/>
            <person name="Takahashi S."/>
            <person name="Yoshida T."/>
            <person name="Shimamura S."/>
            <person name="Takaki Y."/>
            <person name="Nagai Y."/>
            <person name="Toyoda A."/>
            <person name="Suzuki Y."/>
            <person name="Arimoto A."/>
            <person name="Ishii H."/>
            <person name="Satoh N."/>
            <person name="Nishiyama T."/>
            <person name="Hasebe M."/>
            <person name="Maruyama T."/>
            <person name="Minagawa J."/>
            <person name="Obokata J."/>
            <person name="Shigenobu S."/>
        </authorList>
    </citation>
    <scope>NUCLEOTIDE SEQUENCE [LARGE SCALE GENOMIC DNA]</scope>
</reference>
<proteinExistence type="predicted"/>
<dbReference type="InterPro" id="IPR009003">
    <property type="entry name" value="Peptidase_S1_PA"/>
</dbReference>
<dbReference type="SUPFAM" id="SSF50494">
    <property type="entry name" value="Trypsin-like serine proteases"/>
    <property type="match status" value="2"/>
</dbReference>
<evidence type="ECO:0000313" key="2">
    <source>
        <dbReference type="Proteomes" id="UP000735302"/>
    </source>
</evidence>
<organism evidence="1 2">
    <name type="scientific">Plakobranchus ocellatus</name>
    <dbReference type="NCBI Taxonomy" id="259542"/>
    <lineage>
        <taxon>Eukaryota</taxon>
        <taxon>Metazoa</taxon>
        <taxon>Spiralia</taxon>
        <taxon>Lophotrochozoa</taxon>
        <taxon>Mollusca</taxon>
        <taxon>Gastropoda</taxon>
        <taxon>Heterobranchia</taxon>
        <taxon>Euthyneura</taxon>
        <taxon>Panpulmonata</taxon>
        <taxon>Sacoglossa</taxon>
        <taxon>Placobranchoidea</taxon>
        <taxon>Plakobranchidae</taxon>
        <taxon>Plakobranchus</taxon>
    </lineage>
</organism>